<organism evidence="4 5">
    <name type="scientific">Shimia gijangensis</name>
    <dbReference type="NCBI Taxonomy" id="1470563"/>
    <lineage>
        <taxon>Bacteria</taxon>
        <taxon>Pseudomonadati</taxon>
        <taxon>Pseudomonadota</taxon>
        <taxon>Alphaproteobacteria</taxon>
        <taxon>Rhodobacterales</taxon>
        <taxon>Roseobacteraceae</taxon>
    </lineage>
</organism>
<keyword evidence="1" id="KW-0560">Oxidoreductase</keyword>
<keyword evidence="2" id="KW-0520">NAD</keyword>
<evidence type="ECO:0000313" key="4">
    <source>
        <dbReference type="EMBL" id="SHI59682.1"/>
    </source>
</evidence>
<evidence type="ECO:0000256" key="1">
    <source>
        <dbReference type="ARBA" id="ARBA00023002"/>
    </source>
</evidence>
<evidence type="ECO:0000256" key="2">
    <source>
        <dbReference type="ARBA" id="ARBA00023027"/>
    </source>
</evidence>
<keyword evidence="4" id="KW-0670">Pyruvate</keyword>
<feature type="domain" description="D-isomer specific 2-hydroxyacid dehydrogenase NAD-binding" evidence="3">
    <location>
        <begin position="104"/>
        <end position="274"/>
    </location>
</feature>
<evidence type="ECO:0000259" key="3">
    <source>
        <dbReference type="Pfam" id="PF02826"/>
    </source>
</evidence>
<dbReference type="CDD" id="cd12164">
    <property type="entry name" value="GDH_like_2"/>
    <property type="match status" value="1"/>
</dbReference>
<reference evidence="5" key="1">
    <citation type="submission" date="2016-11" db="EMBL/GenBank/DDBJ databases">
        <authorList>
            <person name="Varghese N."/>
            <person name="Submissions S."/>
        </authorList>
    </citation>
    <scope>NUCLEOTIDE SEQUENCE [LARGE SCALE GENOMIC DNA]</scope>
    <source>
        <strain evidence="5">DSM 100564</strain>
    </source>
</reference>
<gene>
    <name evidence="4" type="ORF">SAMN05444000_10252</name>
</gene>
<sequence>MAIYFHWTGSSIDLWQSVLQEMGIESPFYTSDQTFDPAEIEYAIAWAPPAGQLSRFDNLRYVFSVGAGVTHITEDPTFNPEIPVVRLQDDMLVQDMSGHILHWALHFHRHYHRYAQYQRQKKWLRHGYPENSERRIAILGLGQTGLDACVRLRDLGFSVTGWSQSPKTLDGVTCLHGDAALQTVVSGADILVNLLPLTPKTTDLLNKAVFDKMPAGGFVINCSRGASITDEDLIAALDSGHLEAAALDVFRTEPLPEDSPYWMRPDVHVTPHAAAPTNEKSAARFILGNIRKVLDGGIPAPIVDLSRGY</sequence>
<dbReference type="GO" id="GO:0016491">
    <property type="term" value="F:oxidoreductase activity"/>
    <property type="evidence" value="ECO:0007669"/>
    <property type="project" value="UniProtKB-KW"/>
</dbReference>
<dbReference type="STRING" id="1470563.SAMN05444000_10252"/>
<dbReference type="EMBL" id="FQZQ01000002">
    <property type="protein sequence ID" value="SHI59682.1"/>
    <property type="molecule type" value="Genomic_DNA"/>
</dbReference>
<dbReference type="PANTHER" id="PTHR43333">
    <property type="entry name" value="2-HACID_DH_C DOMAIN-CONTAINING PROTEIN"/>
    <property type="match status" value="1"/>
</dbReference>
<dbReference type="InterPro" id="IPR036291">
    <property type="entry name" value="NAD(P)-bd_dom_sf"/>
</dbReference>
<protein>
    <submittedName>
        <fullName evidence="4">Glyoxylate/hydroxypyruvate reductase A</fullName>
    </submittedName>
</protein>
<dbReference type="AlphaFoldDB" id="A0A1M6CFB2"/>
<dbReference type="Proteomes" id="UP000183982">
    <property type="component" value="Unassembled WGS sequence"/>
</dbReference>
<dbReference type="GO" id="GO:0051287">
    <property type="term" value="F:NAD binding"/>
    <property type="evidence" value="ECO:0007669"/>
    <property type="project" value="InterPro"/>
</dbReference>
<accession>A0A1M6CFB2</accession>
<dbReference type="OrthoDB" id="9787219at2"/>
<dbReference type="PANTHER" id="PTHR43333:SF1">
    <property type="entry name" value="D-ISOMER SPECIFIC 2-HYDROXYACID DEHYDROGENASE NAD-BINDING DOMAIN-CONTAINING PROTEIN"/>
    <property type="match status" value="1"/>
</dbReference>
<dbReference type="InterPro" id="IPR006140">
    <property type="entry name" value="D-isomer_DH_NAD-bd"/>
</dbReference>
<evidence type="ECO:0000313" key="5">
    <source>
        <dbReference type="Proteomes" id="UP000183982"/>
    </source>
</evidence>
<dbReference type="RefSeq" id="WP_083599202.1">
    <property type="nucleotide sequence ID" value="NZ_FQZQ01000002.1"/>
</dbReference>
<dbReference type="SUPFAM" id="SSF51735">
    <property type="entry name" value="NAD(P)-binding Rossmann-fold domains"/>
    <property type="match status" value="1"/>
</dbReference>
<dbReference type="Pfam" id="PF02826">
    <property type="entry name" value="2-Hacid_dh_C"/>
    <property type="match status" value="1"/>
</dbReference>
<dbReference type="Gene3D" id="3.40.50.720">
    <property type="entry name" value="NAD(P)-binding Rossmann-like Domain"/>
    <property type="match status" value="2"/>
</dbReference>
<proteinExistence type="predicted"/>
<keyword evidence="5" id="KW-1185">Reference proteome</keyword>
<name>A0A1M6CFB2_9RHOB</name>